<dbReference type="SMART" id="SM00382">
    <property type="entry name" value="AAA"/>
    <property type="match status" value="1"/>
</dbReference>
<dbReference type="GO" id="GO:1903805">
    <property type="term" value="P:L-valine import across plasma membrane"/>
    <property type="evidence" value="ECO:0007669"/>
    <property type="project" value="TreeGrafter"/>
</dbReference>
<keyword evidence="3 5" id="KW-0067">ATP-binding</keyword>
<dbReference type="Gene3D" id="3.40.50.300">
    <property type="entry name" value="P-loop containing nucleotide triphosphate hydrolases"/>
    <property type="match status" value="1"/>
</dbReference>
<dbReference type="InterPro" id="IPR051120">
    <property type="entry name" value="ABC_AA/LPS_Transport"/>
</dbReference>
<sequence length="266" mass="29022">MSPEAGNGTGTSKILEARSITKVFGGLVAVNSVDFDIPEKGIVSLIGPNGAGKTTFFNMVSGLYKPTSGSFVFGGTEMTRLEAHQRARMGIGRTFQNIRLFGTMSAVDNVLAGMHTRLKSGILGSILQTPGVRREEKEAREMAVELLRFVGLRGRETFAKNLPYGDQRRLEIARALASEPKLLLLDEPTAGMNPQETARLTQLIGRLREERGISILLIEHEMRVVMSISDRVTVLDHGEKISEGSPAEVREDPRVIEAYLGTARTG</sequence>
<dbReference type="GO" id="GO:0005304">
    <property type="term" value="F:L-valine transmembrane transporter activity"/>
    <property type="evidence" value="ECO:0007669"/>
    <property type="project" value="TreeGrafter"/>
</dbReference>
<dbReference type="InterPro" id="IPR003439">
    <property type="entry name" value="ABC_transporter-like_ATP-bd"/>
</dbReference>
<dbReference type="PROSITE" id="PS50893">
    <property type="entry name" value="ABC_TRANSPORTER_2"/>
    <property type="match status" value="1"/>
</dbReference>
<dbReference type="CDD" id="cd03219">
    <property type="entry name" value="ABC_Mj1267_LivG_branched"/>
    <property type="match status" value="1"/>
</dbReference>
<dbReference type="InterPro" id="IPR032823">
    <property type="entry name" value="BCA_ABC_TP_C"/>
</dbReference>
<name>A0A6J4RMV9_9ACTN</name>
<evidence type="ECO:0000259" key="4">
    <source>
        <dbReference type="PROSITE" id="PS50893"/>
    </source>
</evidence>
<dbReference type="SUPFAM" id="SSF52540">
    <property type="entry name" value="P-loop containing nucleoside triphosphate hydrolases"/>
    <property type="match status" value="1"/>
</dbReference>
<evidence type="ECO:0000256" key="2">
    <source>
        <dbReference type="ARBA" id="ARBA00022741"/>
    </source>
</evidence>
<dbReference type="GO" id="GO:0015188">
    <property type="term" value="F:L-isoleucine transmembrane transporter activity"/>
    <property type="evidence" value="ECO:0007669"/>
    <property type="project" value="TreeGrafter"/>
</dbReference>
<dbReference type="PANTHER" id="PTHR45772:SF7">
    <property type="entry name" value="AMINO ACID ABC TRANSPORTER ATP-BINDING PROTEIN"/>
    <property type="match status" value="1"/>
</dbReference>
<dbReference type="AlphaFoldDB" id="A0A6J4RMV9"/>
<dbReference type="GO" id="GO:0005524">
    <property type="term" value="F:ATP binding"/>
    <property type="evidence" value="ECO:0007669"/>
    <property type="project" value="UniProtKB-KW"/>
</dbReference>
<evidence type="ECO:0000256" key="3">
    <source>
        <dbReference type="ARBA" id="ARBA00022840"/>
    </source>
</evidence>
<dbReference type="GO" id="GO:0005886">
    <property type="term" value="C:plasma membrane"/>
    <property type="evidence" value="ECO:0007669"/>
    <property type="project" value="TreeGrafter"/>
</dbReference>
<reference evidence="5" key="1">
    <citation type="submission" date="2020-02" db="EMBL/GenBank/DDBJ databases">
        <authorList>
            <person name="Meier V. D."/>
        </authorList>
    </citation>
    <scope>NUCLEOTIDE SEQUENCE</scope>
    <source>
        <strain evidence="5">AVDCRST_MAG25</strain>
    </source>
</reference>
<protein>
    <submittedName>
        <fullName evidence="5">Branched-chain amino acid transport ATP-binding protein LivG</fullName>
    </submittedName>
</protein>
<dbReference type="EMBL" id="CADCVI010000164">
    <property type="protein sequence ID" value="CAA9477484.1"/>
    <property type="molecule type" value="Genomic_DNA"/>
</dbReference>
<accession>A0A6J4RMV9</accession>
<dbReference type="FunFam" id="3.40.50.300:FF:000421">
    <property type="entry name" value="Branched-chain amino acid ABC transporter ATP-binding protein"/>
    <property type="match status" value="1"/>
</dbReference>
<keyword evidence="1" id="KW-0813">Transport</keyword>
<feature type="domain" description="ABC transporter" evidence="4">
    <location>
        <begin position="15"/>
        <end position="262"/>
    </location>
</feature>
<dbReference type="GO" id="GO:0015192">
    <property type="term" value="F:L-phenylalanine transmembrane transporter activity"/>
    <property type="evidence" value="ECO:0007669"/>
    <property type="project" value="TreeGrafter"/>
</dbReference>
<dbReference type="Pfam" id="PF12399">
    <property type="entry name" value="BCA_ABC_TP_C"/>
    <property type="match status" value="1"/>
</dbReference>
<evidence type="ECO:0000313" key="5">
    <source>
        <dbReference type="EMBL" id="CAA9477484.1"/>
    </source>
</evidence>
<gene>
    <name evidence="5" type="ORF">AVDCRST_MAG25-2531</name>
</gene>
<dbReference type="Pfam" id="PF00005">
    <property type="entry name" value="ABC_tran"/>
    <property type="match status" value="1"/>
</dbReference>
<proteinExistence type="predicted"/>
<dbReference type="InterPro" id="IPR003593">
    <property type="entry name" value="AAA+_ATPase"/>
</dbReference>
<dbReference type="PANTHER" id="PTHR45772">
    <property type="entry name" value="CONSERVED COMPONENT OF ABC TRANSPORTER FOR NATURAL AMINO ACIDS-RELATED"/>
    <property type="match status" value="1"/>
</dbReference>
<keyword evidence="2" id="KW-0547">Nucleotide-binding</keyword>
<dbReference type="GO" id="GO:0016887">
    <property type="term" value="F:ATP hydrolysis activity"/>
    <property type="evidence" value="ECO:0007669"/>
    <property type="project" value="InterPro"/>
</dbReference>
<evidence type="ECO:0000256" key="1">
    <source>
        <dbReference type="ARBA" id="ARBA00022448"/>
    </source>
</evidence>
<organism evidence="5">
    <name type="scientific">uncultured Rubrobacteraceae bacterium</name>
    <dbReference type="NCBI Taxonomy" id="349277"/>
    <lineage>
        <taxon>Bacteria</taxon>
        <taxon>Bacillati</taxon>
        <taxon>Actinomycetota</taxon>
        <taxon>Rubrobacteria</taxon>
        <taxon>Rubrobacterales</taxon>
        <taxon>Rubrobacteraceae</taxon>
        <taxon>environmental samples</taxon>
    </lineage>
</organism>
<dbReference type="GO" id="GO:0042941">
    <property type="term" value="P:D-alanine transmembrane transport"/>
    <property type="evidence" value="ECO:0007669"/>
    <property type="project" value="TreeGrafter"/>
</dbReference>
<dbReference type="GO" id="GO:1903806">
    <property type="term" value="P:L-isoleucine import across plasma membrane"/>
    <property type="evidence" value="ECO:0007669"/>
    <property type="project" value="TreeGrafter"/>
</dbReference>
<dbReference type="InterPro" id="IPR027417">
    <property type="entry name" value="P-loop_NTPase"/>
</dbReference>
<dbReference type="GO" id="GO:0015808">
    <property type="term" value="P:L-alanine transport"/>
    <property type="evidence" value="ECO:0007669"/>
    <property type="project" value="TreeGrafter"/>
</dbReference>